<comment type="caution">
    <text evidence="4">The sequence shown here is derived from an EMBL/GenBank/DDBJ whole genome shotgun (WGS) entry which is preliminary data.</text>
</comment>
<keyword evidence="1 4" id="KW-0378">Hydrolase</keyword>
<dbReference type="InterPro" id="IPR000073">
    <property type="entry name" value="AB_hydrolase_1"/>
</dbReference>
<feature type="signal peptide" evidence="2">
    <location>
        <begin position="1"/>
        <end position="21"/>
    </location>
</feature>
<dbReference type="InterPro" id="IPR029058">
    <property type="entry name" value="AB_hydrolase_fold"/>
</dbReference>
<dbReference type="Proteomes" id="UP001399917">
    <property type="component" value="Unassembled WGS sequence"/>
</dbReference>
<evidence type="ECO:0000256" key="2">
    <source>
        <dbReference type="SAM" id="SignalP"/>
    </source>
</evidence>
<dbReference type="Pfam" id="PF00561">
    <property type="entry name" value="Abhydrolase_1"/>
    <property type="match status" value="1"/>
</dbReference>
<dbReference type="GO" id="GO:0016787">
    <property type="term" value="F:hydrolase activity"/>
    <property type="evidence" value="ECO:0007669"/>
    <property type="project" value="UniProtKB-KW"/>
</dbReference>
<dbReference type="SUPFAM" id="SSF53474">
    <property type="entry name" value="alpha/beta-Hydrolases"/>
    <property type="match status" value="1"/>
</dbReference>
<accession>A0ABP7JV77</accession>
<dbReference type="RefSeq" id="WP_344842558.1">
    <property type="nucleotide sequence ID" value="NZ_BAABDF010000002.1"/>
</dbReference>
<dbReference type="Gene3D" id="3.40.50.1820">
    <property type="entry name" value="alpha/beta hydrolase"/>
    <property type="match status" value="1"/>
</dbReference>
<feature type="chain" id="PRO_5047043775" evidence="2">
    <location>
        <begin position="22"/>
        <end position="283"/>
    </location>
</feature>
<evidence type="ECO:0000259" key="3">
    <source>
        <dbReference type="Pfam" id="PF00561"/>
    </source>
</evidence>
<dbReference type="PANTHER" id="PTHR43798">
    <property type="entry name" value="MONOACYLGLYCEROL LIPASE"/>
    <property type="match status" value="1"/>
</dbReference>
<protein>
    <submittedName>
        <fullName evidence="4">Alpha/beta hydrolase</fullName>
    </submittedName>
</protein>
<dbReference type="PRINTS" id="PR00111">
    <property type="entry name" value="ABHYDROLASE"/>
</dbReference>
<name>A0ABP7JV77_9RHOB</name>
<keyword evidence="2" id="KW-0732">Signal</keyword>
<evidence type="ECO:0000313" key="5">
    <source>
        <dbReference type="Proteomes" id="UP001399917"/>
    </source>
</evidence>
<gene>
    <name evidence="4" type="ORF">GCM10022404_03180</name>
</gene>
<evidence type="ECO:0000313" key="4">
    <source>
        <dbReference type="EMBL" id="GAA3855371.1"/>
    </source>
</evidence>
<keyword evidence="5" id="KW-1185">Reference proteome</keyword>
<dbReference type="InterPro" id="IPR050266">
    <property type="entry name" value="AB_hydrolase_sf"/>
</dbReference>
<dbReference type="PANTHER" id="PTHR43798:SF31">
    <property type="entry name" value="AB HYDROLASE SUPERFAMILY PROTEIN YCLE"/>
    <property type="match status" value="1"/>
</dbReference>
<organism evidence="4 5">
    <name type="scientific">Celeribacter arenosi</name>
    <dbReference type="NCBI Taxonomy" id="792649"/>
    <lineage>
        <taxon>Bacteria</taxon>
        <taxon>Pseudomonadati</taxon>
        <taxon>Pseudomonadota</taxon>
        <taxon>Alphaproteobacteria</taxon>
        <taxon>Rhodobacterales</taxon>
        <taxon>Roseobacteraceae</taxon>
        <taxon>Celeribacter</taxon>
    </lineage>
</organism>
<feature type="domain" description="AB hydrolase-1" evidence="3">
    <location>
        <begin position="42"/>
        <end position="148"/>
    </location>
</feature>
<reference evidence="5" key="1">
    <citation type="journal article" date="2019" name="Int. J. Syst. Evol. Microbiol.">
        <title>The Global Catalogue of Microorganisms (GCM) 10K type strain sequencing project: providing services to taxonomists for standard genome sequencing and annotation.</title>
        <authorList>
            <consortium name="The Broad Institute Genomics Platform"/>
            <consortium name="The Broad Institute Genome Sequencing Center for Infectious Disease"/>
            <person name="Wu L."/>
            <person name="Ma J."/>
        </authorList>
    </citation>
    <scope>NUCLEOTIDE SEQUENCE [LARGE SCALE GENOMIC DNA]</scope>
    <source>
        <strain evidence="5">JCM 17190</strain>
    </source>
</reference>
<dbReference type="EMBL" id="BAABDF010000002">
    <property type="protein sequence ID" value="GAA3855371.1"/>
    <property type="molecule type" value="Genomic_DNA"/>
</dbReference>
<proteinExistence type="predicted"/>
<evidence type="ECO:0000256" key="1">
    <source>
        <dbReference type="ARBA" id="ARBA00022801"/>
    </source>
</evidence>
<sequence length="283" mass="29254">MKRIISLTSAALFALPFALLADDGTIISDGVPLHYSDEGTGPAVVMLHAFAGSSDLWESNGLMPLDGFRVISLDARGHGDSGKPTSSDAYGTQMVDDAIRIMDVRGVETAHIVGYSMGAETALKLATTHPDRVLSLVVAGSGWSGEAEAQTYGFISDALGGVATFGDFMAAMAPDETGTSEKDVRTGFAMLSAHGIAPDQDAAPLAATAGGMHEVIGLSAAELSAIGVPVLGIAGEMDEERKNVARLGEAIPDFSFVMIPDADHLSAPLAPLFTETVSAFLKD</sequence>